<evidence type="ECO:0000313" key="7">
    <source>
        <dbReference type="Proteomes" id="UP001392437"/>
    </source>
</evidence>
<evidence type="ECO:0000259" key="5">
    <source>
        <dbReference type="Pfam" id="PF04116"/>
    </source>
</evidence>
<name>A0AAW0RB55_9PEZI</name>
<keyword evidence="7" id="KW-1185">Reference proteome</keyword>
<dbReference type="GO" id="GO:0008610">
    <property type="term" value="P:lipid biosynthetic process"/>
    <property type="evidence" value="ECO:0007669"/>
    <property type="project" value="InterPro"/>
</dbReference>
<protein>
    <submittedName>
        <fullName evidence="6">C-4 methylsterol oxidase</fullName>
    </submittedName>
</protein>
<dbReference type="AlphaFoldDB" id="A0AAW0RB55"/>
<dbReference type="GO" id="GO:0016491">
    <property type="term" value="F:oxidoreductase activity"/>
    <property type="evidence" value="ECO:0007669"/>
    <property type="project" value="InterPro"/>
</dbReference>
<feature type="domain" description="Fatty acid hydroxylase" evidence="5">
    <location>
        <begin position="156"/>
        <end position="291"/>
    </location>
</feature>
<organism evidence="6 7">
    <name type="scientific">Apiospora kogelbergensis</name>
    <dbReference type="NCBI Taxonomy" id="1337665"/>
    <lineage>
        <taxon>Eukaryota</taxon>
        <taxon>Fungi</taxon>
        <taxon>Dikarya</taxon>
        <taxon>Ascomycota</taxon>
        <taxon>Pezizomycotina</taxon>
        <taxon>Sordariomycetes</taxon>
        <taxon>Xylariomycetidae</taxon>
        <taxon>Amphisphaeriales</taxon>
        <taxon>Apiosporaceae</taxon>
        <taxon>Apiospora</taxon>
    </lineage>
</organism>
<evidence type="ECO:0000256" key="4">
    <source>
        <dbReference type="ARBA" id="ARBA00023136"/>
    </source>
</evidence>
<dbReference type="InterPro" id="IPR050307">
    <property type="entry name" value="Sterol_Desaturase_Related"/>
</dbReference>
<dbReference type="EMBL" id="JAQQWP010000001">
    <property type="protein sequence ID" value="KAK8131989.1"/>
    <property type="molecule type" value="Genomic_DNA"/>
</dbReference>
<proteinExistence type="predicted"/>
<evidence type="ECO:0000313" key="6">
    <source>
        <dbReference type="EMBL" id="KAK8131989.1"/>
    </source>
</evidence>
<evidence type="ECO:0000256" key="3">
    <source>
        <dbReference type="ARBA" id="ARBA00022989"/>
    </source>
</evidence>
<keyword evidence="2" id="KW-0812">Transmembrane</keyword>
<dbReference type="InterPro" id="IPR006694">
    <property type="entry name" value="Fatty_acid_hydroxylase"/>
</dbReference>
<evidence type="ECO:0000256" key="1">
    <source>
        <dbReference type="ARBA" id="ARBA00004370"/>
    </source>
</evidence>
<dbReference type="GO" id="GO:0016020">
    <property type="term" value="C:membrane"/>
    <property type="evidence" value="ECO:0007669"/>
    <property type="project" value="UniProtKB-SubCell"/>
</dbReference>
<sequence length="317" mass="36799">MAMHGFDFSTLGFNTTTTLPSLNNQTYTELASFAAAKWPHLSVFEQFWWAHYAYWQSGIIATGLLTFWSHEIVYFGRCLPWMIADSLPSIFLRYKIQDTKQPSAAVQWECTKFILLIHFLVEMPLIVLFHPLCELFGLDVNVPFPRWTLVAFQIGCFFLLEDTYHYWMHRLLHWGPLYRKVHRIHHQYAAPFGLAAEYASPWETLLLGLGTIGSPLLYGAITGNVHLLTVISWVTLRQLQAIDAHSGYDFPWSLRHLVPLWGGSDWHDDHHRYFIGNYSSSFRYWDILMGTVAGPEAGAKRRELRRQKQEASQKKSM</sequence>
<dbReference type="Proteomes" id="UP001392437">
    <property type="component" value="Unassembled WGS sequence"/>
</dbReference>
<dbReference type="Pfam" id="PF04116">
    <property type="entry name" value="FA_hydroxylase"/>
    <property type="match status" value="1"/>
</dbReference>
<comment type="subcellular location">
    <subcellularLocation>
        <location evidence="1">Membrane</location>
    </subcellularLocation>
</comment>
<keyword evidence="4" id="KW-0472">Membrane</keyword>
<reference evidence="6 7" key="1">
    <citation type="submission" date="2023-01" db="EMBL/GenBank/DDBJ databases">
        <title>Analysis of 21 Apiospora genomes using comparative genomics revels a genus with tremendous synthesis potential of carbohydrate active enzymes and secondary metabolites.</title>
        <authorList>
            <person name="Sorensen T."/>
        </authorList>
    </citation>
    <scope>NUCLEOTIDE SEQUENCE [LARGE SCALE GENOMIC DNA]</scope>
    <source>
        <strain evidence="6 7">CBS 117206</strain>
    </source>
</reference>
<comment type="caution">
    <text evidence="6">The sequence shown here is derived from an EMBL/GenBank/DDBJ whole genome shotgun (WGS) entry which is preliminary data.</text>
</comment>
<accession>A0AAW0RB55</accession>
<evidence type="ECO:0000256" key="2">
    <source>
        <dbReference type="ARBA" id="ARBA00022692"/>
    </source>
</evidence>
<keyword evidence="3" id="KW-1133">Transmembrane helix</keyword>
<dbReference type="GO" id="GO:0005506">
    <property type="term" value="F:iron ion binding"/>
    <property type="evidence" value="ECO:0007669"/>
    <property type="project" value="InterPro"/>
</dbReference>
<gene>
    <name evidence="6" type="ORF">PG999_000162</name>
</gene>
<dbReference type="PANTHER" id="PTHR11863">
    <property type="entry name" value="STEROL DESATURASE"/>
    <property type="match status" value="1"/>
</dbReference>